<sequence>MSEQLPLHYVEISRLLFDQLKNWSAMEVNIVRPFIRRSLQAFYKHDSPELIPDPERVSDRRPQAVSNAPRRQLRR</sequence>
<reference evidence="1 2" key="1">
    <citation type="journal article" date="2022" name="DNA Res.">
        <title>Chromosomal-level genome assembly of the orchid tree Bauhinia variegata (Leguminosae; Cercidoideae) supports the allotetraploid origin hypothesis of Bauhinia.</title>
        <authorList>
            <person name="Zhong Y."/>
            <person name="Chen Y."/>
            <person name="Zheng D."/>
            <person name="Pang J."/>
            <person name="Liu Y."/>
            <person name="Luo S."/>
            <person name="Meng S."/>
            <person name="Qian L."/>
            <person name="Wei D."/>
            <person name="Dai S."/>
            <person name="Zhou R."/>
        </authorList>
    </citation>
    <scope>NUCLEOTIDE SEQUENCE [LARGE SCALE GENOMIC DNA]</scope>
    <source>
        <strain evidence="1">BV-YZ2020</strain>
    </source>
</reference>
<evidence type="ECO:0000313" key="2">
    <source>
        <dbReference type="Proteomes" id="UP000828941"/>
    </source>
</evidence>
<organism evidence="1 2">
    <name type="scientific">Bauhinia variegata</name>
    <name type="common">Purple orchid tree</name>
    <name type="synonym">Phanera variegata</name>
    <dbReference type="NCBI Taxonomy" id="167791"/>
    <lineage>
        <taxon>Eukaryota</taxon>
        <taxon>Viridiplantae</taxon>
        <taxon>Streptophyta</taxon>
        <taxon>Embryophyta</taxon>
        <taxon>Tracheophyta</taxon>
        <taxon>Spermatophyta</taxon>
        <taxon>Magnoliopsida</taxon>
        <taxon>eudicotyledons</taxon>
        <taxon>Gunneridae</taxon>
        <taxon>Pentapetalae</taxon>
        <taxon>rosids</taxon>
        <taxon>fabids</taxon>
        <taxon>Fabales</taxon>
        <taxon>Fabaceae</taxon>
        <taxon>Cercidoideae</taxon>
        <taxon>Cercideae</taxon>
        <taxon>Bauhiniinae</taxon>
        <taxon>Bauhinia</taxon>
    </lineage>
</organism>
<keyword evidence="2" id="KW-1185">Reference proteome</keyword>
<comment type="caution">
    <text evidence="1">The sequence shown here is derived from an EMBL/GenBank/DDBJ whole genome shotgun (WGS) entry which is preliminary data.</text>
</comment>
<dbReference type="EMBL" id="CM039429">
    <property type="protein sequence ID" value="KAI4346964.1"/>
    <property type="molecule type" value="Genomic_DNA"/>
</dbReference>
<protein>
    <submittedName>
        <fullName evidence="1">Uncharacterized protein</fullName>
    </submittedName>
</protein>
<proteinExistence type="predicted"/>
<name>A0ACB9PDP4_BAUVA</name>
<accession>A0ACB9PDP4</accession>
<dbReference type="Proteomes" id="UP000828941">
    <property type="component" value="Chromosome 4"/>
</dbReference>
<evidence type="ECO:0000313" key="1">
    <source>
        <dbReference type="EMBL" id="KAI4346964.1"/>
    </source>
</evidence>
<gene>
    <name evidence="1" type="ORF">L6164_007822</name>
</gene>